<accession>A0A5A7NAD6</accession>
<dbReference type="Gene3D" id="2.30.30.40">
    <property type="entry name" value="SH3 Domains"/>
    <property type="match status" value="1"/>
</dbReference>
<dbReference type="InterPro" id="IPR036061">
    <property type="entry name" value="CheW-like_dom_sf"/>
</dbReference>
<name>A0A5A7NAD6_9PROT</name>
<dbReference type="Proteomes" id="UP000324996">
    <property type="component" value="Unassembled WGS sequence"/>
</dbReference>
<dbReference type="CDD" id="cd00732">
    <property type="entry name" value="CheW"/>
    <property type="match status" value="1"/>
</dbReference>
<reference evidence="2 3" key="1">
    <citation type="submission" date="2019-09" db="EMBL/GenBank/DDBJ databases">
        <title>NBRP : Genome information of microbial organism related human and environment.</title>
        <authorList>
            <person name="Hattori M."/>
            <person name="Oshima K."/>
            <person name="Inaba H."/>
            <person name="Suda W."/>
            <person name="Sakamoto M."/>
            <person name="Iino T."/>
            <person name="Kitahara M."/>
            <person name="Oshida Y."/>
            <person name="Iida T."/>
            <person name="Kudo T."/>
            <person name="Itoh T."/>
            <person name="Ohkuma M."/>
        </authorList>
    </citation>
    <scope>NUCLEOTIDE SEQUENCE [LARGE SCALE GENOMIC DNA]</scope>
    <source>
        <strain evidence="2 3">Q-1</strain>
    </source>
</reference>
<dbReference type="GO" id="GO:0005829">
    <property type="term" value="C:cytosol"/>
    <property type="evidence" value="ECO:0007669"/>
    <property type="project" value="TreeGrafter"/>
</dbReference>
<keyword evidence="3" id="KW-1185">Reference proteome</keyword>
<protein>
    <submittedName>
        <fullName evidence="2">Chemotaxis protein CheW</fullName>
    </submittedName>
</protein>
<dbReference type="AlphaFoldDB" id="A0A5A7NAD6"/>
<dbReference type="GO" id="GO:0007165">
    <property type="term" value="P:signal transduction"/>
    <property type="evidence" value="ECO:0007669"/>
    <property type="project" value="InterPro"/>
</dbReference>
<dbReference type="SMART" id="SM00260">
    <property type="entry name" value="CheW"/>
    <property type="match status" value="1"/>
</dbReference>
<dbReference type="SUPFAM" id="SSF50341">
    <property type="entry name" value="CheW-like"/>
    <property type="match status" value="1"/>
</dbReference>
<dbReference type="EMBL" id="BKCN01000017">
    <property type="protein sequence ID" value="GER05058.1"/>
    <property type="molecule type" value="Genomic_DNA"/>
</dbReference>
<evidence type="ECO:0000313" key="2">
    <source>
        <dbReference type="EMBL" id="GER05058.1"/>
    </source>
</evidence>
<dbReference type="PANTHER" id="PTHR22617:SF23">
    <property type="entry name" value="CHEMOTAXIS PROTEIN CHEW"/>
    <property type="match status" value="1"/>
</dbReference>
<evidence type="ECO:0000259" key="1">
    <source>
        <dbReference type="PROSITE" id="PS50851"/>
    </source>
</evidence>
<proteinExistence type="predicted"/>
<dbReference type="RefSeq" id="WP_042084899.1">
    <property type="nucleotide sequence ID" value="NZ_BKCN01000017.1"/>
</dbReference>
<dbReference type="Pfam" id="PF01584">
    <property type="entry name" value="CheW"/>
    <property type="match status" value="1"/>
</dbReference>
<dbReference type="PROSITE" id="PS50851">
    <property type="entry name" value="CHEW"/>
    <property type="match status" value="1"/>
</dbReference>
<dbReference type="GO" id="GO:0006935">
    <property type="term" value="P:chemotaxis"/>
    <property type="evidence" value="ECO:0007669"/>
    <property type="project" value="InterPro"/>
</dbReference>
<organism evidence="2 3">
    <name type="scientific">Iodidimonas nitroreducens</name>
    <dbReference type="NCBI Taxonomy" id="1236968"/>
    <lineage>
        <taxon>Bacteria</taxon>
        <taxon>Pseudomonadati</taxon>
        <taxon>Pseudomonadota</taxon>
        <taxon>Alphaproteobacteria</taxon>
        <taxon>Iodidimonadales</taxon>
        <taxon>Iodidimonadaceae</taxon>
        <taxon>Iodidimonas</taxon>
    </lineage>
</organism>
<dbReference type="Gene3D" id="2.40.50.180">
    <property type="entry name" value="CheA-289, Domain 4"/>
    <property type="match status" value="1"/>
</dbReference>
<dbReference type="InterPro" id="IPR039315">
    <property type="entry name" value="CheW"/>
</dbReference>
<comment type="caution">
    <text evidence="2">The sequence shown here is derived from an EMBL/GenBank/DDBJ whole genome shotgun (WGS) entry which is preliminary data.</text>
</comment>
<sequence length="150" mass="16471">MASSLGHEFVTMRLEGQLLGIPVLSVQDVLSAQKITSIPLAPAWVSGVLNLRGRIVTAINMRERMGFGKRTDGGKDMSIVVEFRGEPYSLQIDRVGDVLNLEKEVMEKNPVTMDQRWREVSRGIYRLDGELLAILDVETVLGSAESSAAA</sequence>
<gene>
    <name evidence="2" type="ORF">JCM17846_27400</name>
</gene>
<dbReference type="InterPro" id="IPR002545">
    <property type="entry name" value="CheW-lke_dom"/>
</dbReference>
<evidence type="ECO:0000313" key="3">
    <source>
        <dbReference type="Proteomes" id="UP000324996"/>
    </source>
</evidence>
<dbReference type="PANTHER" id="PTHR22617">
    <property type="entry name" value="CHEMOTAXIS SENSOR HISTIDINE KINASE-RELATED"/>
    <property type="match status" value="1"/>
</dbReference>
<feature type="domain" description="CheW-like" evidence="1">
    <location>
        <begin position="6"/>
        <end position="146"/>
    </location>
</feature>